<dbReference type="InterPro" id="IPR036890">
    <property type="entry name" value="HATPase_C_sf"/>
</dbReference>
<dbReference type="GO" id="GO:0000155">
    <property type="term" value="F:phosphorelay sensor kinase activity"/>
    <property type="evidence" value="ECO:0007669"/>
    <property type="project" value="InterPro"/>
</dbReference>
<dbReference type="InterPro" id="IPR004358">
    <property type="entry name" value="Sig_transdc_His_kin-like_C"/>
</dbReference>
<dbReference type="InterPro" id="IPR036097">
    <property type="entry name" value="HisK_dim/P_sf"/>
</dbReference>
<keyword evidence="13" id="KW-1133">Transmembrane helix</keyword>
<evidence type="ECO:0000313" key="15">
    <source>
        <dbReference type="EMBL" id="AGF55678.1"/>
    </source>
</evidence>
<feature type="domain" description="Histidine kinase" evidence="14">
    <location>
        <begin position="219"/>
        <end position="441"/>
    </location>
</feature>
<comment type="catalytic activity">
    <reaction evidence="1">
        <text>ATP + protein L-histidine = ADP + protein N-phospho-L-histidine.</text>
        <dbReference type="EC" id="2.7.13.3"/>
    </reaction>
</comment>
<dbReference type="PANTHER" id="PTHR45453:SF1">
    <property type="entry name" value="PHOSPHATE REGULON SENSOR PROTEIN PHOR"/>
    <property type="match status" value="1"/>
</dbReference>
<evidence type="ECO:0000256" key="13">
    <source>
        <dbReference type="SAM" id="Phobius"/>
    </source>
</evidence>
<evidence type="ECO:0000256" key="10">
    <source>
        <dbReference type="ARBA" id="ARBA00022840"/>
    </source>
</evidence>
<dbReference type="Proteomes" id="UP000011728">
    <property type="component" value="Chromosome"/>
</dbReference>
<dbReference type="PANTHER" id="PTHR45453">
    <property type="entry name" value="PHOSPHATE REGULON SENSOR PROTEIN PHOR"/>
    <property type="match status" value="1"/>
</dbReference>
<dbReference type="PROSITE" id="PS50109">
    <property type="entry name" value="HIS_KIN"/>
    <property type="match status" value="1"/>
</dbReference>
<name>M1MH71_9CLOT</name>
<keyword evidence="11" id="KW-0902">Two-component regulatory system</keyword>
<dbReference type="Gene3D" id="1.10.287.130">
    <property type="match status" value="1"/>
</dbReference>
<dbReference type="GO" id="GO:0004721">
    <property type="term" value="F:phosphoprotein phosphatase activity"/>
    <property type="evidence" value="ECO:0007669"/>
    <property type="project" value="TreeGrafter"/>
</dbReference>
<evidence type="ECO:0000256" key="12">
    <source>
        <dbReference type="ARBA" id="ARBA00023136"/>
    </source>
</evidence>
<dbReference type="RefSeq" id="WP_015391999.1">
    <property type="nucleotide sequence ID" value="NC_020291.1"/>
</dbReference>
<dbReference type="EMBL" id="CP004121">
    <property type="protein sequence ID" value="AGF55678.1"/>
    <property type="molecule type" value="Genomic_DNA"/>
</dbReference>
<dbReference type="Gene3D" id="3.30.565.10">
    <property type="entry name" value="Histidine kinase-like ATPase, C-terminal domain"/>
    <property type="match status" value="1"/>
</dbReference>
<evidence type="ECO:0000313" key="16">
    <source>
        <dbReference type="Proteomes" id="UP000011728"/>
    </source>
</evidence>
<keyword evidence="8" id="KW-0547">Nucleotide-binding</keyword>
<dbReference type="SMART" id="SM00388">
    <property type="entry name" value="HisKA"/>
    <property type="match status" value="1"/>
</dbReference>
<dbReference type="InterPro" id="IPR005467">
    <property type="entry name" value="His_kinase_dom"/>
</dbReference>
<evidence type="ECO:0000256" key="5">
    <source>
        <dbReference type="ARBA" id="ARBA00022475"/>
    </source>
</evidence>
<keyword evidence="7 15" id="KW-0808">Transferase</keyword>
<dbReference type="GO" id="GO:0005524">
    <property type="term" value="F:ATP binding"/>
    <property type="evidence" value="ECO:0007669"/>
    <property type="project" value="UniProtKB-KW"/>
</dbReference>
<evidence type="ECO:0000256" key="7">
    <source>
        <dbReference type="ARBA" id="ARBA00022679"/>
    </source>
</evidence>
<dbReference type="FunFam" id="1.10.287.130:FF:000001">
    <property type="entry name" value="Two-component sensor histidine kinase"/>
    <property type="match status" value="1"/>
</dbReference>
<evidence type="ECO:0000256" key="1">
    <source>
        <dbReference type="ARBA" id="ARBA00000085"/>
    </source>
</evidence>
<dbReference type="PATRIC" id="fig|931276.5.peg.1896"/>
<evidence type="ECO:0000256" key="9">
    <source>
        <dbReference type="ARBA" id="ARBA00022777"/>
    </source>
</evidence>
<dbReference type="SUPFAM" id="SSF55874">
    <property type="entry name" value="ATPase domain of HSP90 chaperone/DNA topoisomerase II/histidine kinase"/>
    <property type="match status" value="1"/>
</dbReference>
<dbReference type="AlphaFoldDB" id="M1MH71"/>
<dbReference type="GO" id="GO:0005886">
    <property type="term" value="C:plasma membrane"/>
    <property type="evidence" value="ECO:0007669"/>
    <property type="project" value="UniProtKB-SubCell"/>
</dbReference>
<dbReference type="InterPro" id="IPR050351">
    <property type="entry name" value="BphY/WalK/GraS-like"/>
</dbReference>
<dbReference type="KEGG" id="csr:Cspa_c19080"/>
<dbReference type="SMART" id="SM00387">
    <property type="entry name" value="HATPase_c"/>
    <property type="match status" value="1"/>
</dbReference>
<proteinExistence type="predicted"/>
<dbReference type="CDD" id="cd00082">
    <property type="entry name" value="HisKA"/>
    <property type="match status" value="1"/>
</dbReference>
<dbReference type="InterPro" id="IPR003594">
    <property type="entry name" value="HATPase_dom"/>
</dbReference>
<protein>
    <recommendedName>
        <fullName evidence="4">histidine kinase</fullName>
        <ecNumber evidence="4">2.7.13.3</ecNumber>
    </recommendedName>
</protein>
<accession>M1MH71</accession>
<evidence type="ECO:0000256" key="11">
    <source>
        <dbReference type="ARBA" id="ARBA00023012"/>
    </source>
</evidence>
<feature type="transmembrane region" description="Helical" evidence="13">
    <location>
        <begin position="21"/>
        <end position="43"/>
    </location>
</feature>
<keyword evidence="12 13" id="KW-0472">Membrane</keyword>
<gene>
    <name evidence="15" type="primary">phoR3</name>
    <name evidence="15" type="ORF">Cspa_c19080</name>
</gene>
<dbReference type="eggNOG" id="COG5002">
    <property type="taxonomic scope" value="Bacteria"/>
</dbReference>
<dbReference type="HOGENOM" id="CLU_000445_89_6_9"/>
<reference evidence="15 16" key="1">
    <citation type="submission" date="2013-02" db="EMBL/GenBank/DDBJ databases">
        <title>Genome sequence of Clostridium saccharoperbutylacetonicum N1-4(HMT).</title>
        <authorList>
            <person name="Poehlein A."/>
            <person name="Daniel R."/>
        </authorList>
    </citation>
    <scope>NUCLEOTIDE SEQUENCE [LARGE SCALE GENOMIC DNA]</scope>
    <source>
        <strain evidence="16">N1-4(HMT)</strain>
    </source>
</reference>
<organism evidence="15 16">
    <name type="scientific">Clostridium saccharoperbutylacetonicum N1-4(HMT)</name>
    <dbReference type="NCBI Taxonomy" id="931276"/>
    <lineage>
        <taxon>Bacteria</taxon>
        <taxon>Bacillati</taxon>
        <taxon>Bacillota</taxon>
        <taxon>Clostridia</taxon>
        <taxon>Eubacteriales</taxon>
        <taxon>Clostridiaceae</taxon>
        <taxon>Clostridium</taxon>
    </lineage>
</organism>
<dbReference type="PRINTS" id="PR00344">
    <property type="entry name" value="BCTRLSENSOR"/>
</dbReference>
<dbReference type="GO" id="GO:0045121">
    <property type="term" value="C:membrane raft"/>
    <property type="evidence" value="ECO:0007669"/>
    <property type="project" value="UniProtKB-SubCell"/>
</dbReference>
<dbReference type="InterPro" id="IPR003661">
    <property type="entry name" value="HisK_dim/P_dom"/>
</dbReference>
<keyword evidence="16" id="KW-1185">Reference proteome</keyword>
<dbReference type="SUPFAM" id="SSF47384">
    <property type="entry name" value="Homodimeric domain of signal transducing histidine kinase"/>
    <property type="match status" value="1"/>
</dbReference>
<evidence type="ECO:0000259" key="14">
    <source>
        <dbReference type="PROSITE" id="PS50109"/>
    </source>
</evidence>
<dbReference type="OrthoDB" id="9813151at2"/>
<keyword evidence="6" id="KW-0597">Phosphoprotein</keyword>
<dbReference type="GO" id="GO:0016036">
    <property type="term" value="P:cellular response to phosphate starvation"/>
    <property type="evidence" value="ECO:0007669"/>
    <property type="project" value="TreeGrafter"/>
</dbReference>
<evidence type="ECO:0000256" key="3">
    <source>
        <dbReference type="ARBA" id="ARBA00004314"/>
    </source>
</evidence>
<evidence type="ECO:0000256" key="2">
    <source>
        <dbReference type="ARBA" id="ARBA00004236"/>
    </source>
</evidence>
<dbReference type="Pfam" id="PF02518">
    <property type="entry name" value="HATPase_c"/>
    <property type="match status" value="1"/>
</dbReference>
<evidence type="ECO:0000256" key="6">
    <source>
        <dbReference type="ARBA" id="ARBA00022553"/>
    </source>
</evidence>
<dbReference type="FunFam" id="3.30.565.10:FF:000023">
    <property type="entry name" value="PAS domain-containing sensor histidine kinase"/>
    <property type="match status" value="1"/>
</dbReference>
<keyword evidence="5" id="KW-1003">Cell membrane</keyword>
<dbReference type="Pfam" id="PF00512">
    <property type="entry name" value="HisKA"/>
    <property type="match status" value="1"/>
</dbReference>
<keyword evidence="10" id="KW-0067">ATP-binding</keyword>
<keyword evidence="13" id="KW-0812">Transmembrane</keyword>
<keyword evidence="9" id="KW-0418">Kinase</keyword>
<feature type="transmembrane region" description="Helical" evidence="13">
    <location>
        <begin position="176"/>
        <end position="194"/>
    </location>
</feature>
<sequence>MNNKKDLFSKTRGYLRAFNSRIIITVLFLFIVLTSMVMAVSIYNEQKTELKDIIESEVAELQQIQVDEMDGIDSASQSTTQDDSSYEMFFNYFIKPNGEVIVRDEISTTIRSQILNYISGWKPSEPQIKYNTIKSTDGKIRNILIVAQNVQLKEGQWGTVYVGKDVTYIWSIFQRAFWILLGFSLLFFLISILCSRFMTNKAMKPIIEAYDFQRQFVANVSHELRTPLTVISAGLEVIKLEEKDKLSSFSCEVLEDLQKEVRDSTKLINDLLFLAKTDSRELELIIESINVVNLIKQVARKFQSYAEKQNIKISVKESKEFNIYSDADRLKQILNILVDNSIKYSPNGGSIYLSVGRELFMGEDSVCIKITDQGIGISNEEQKNVFKRFYRVDKQRQYGIGGAGLGLSIASEIISALSGTIEVVSEIGKGSTFIVWLPVEIKKI</sequence>
<evidence type="ECO:0000256" key="8">
    <source>
        <dbReference type="ARBA" id="ARBA00022741"/>
    </source>
</evidence>
<evidence type="ECO:0000256" key="4">
    <source>
        <dbReference type="ARBA" id="ARBA00012438"/>
    </source>
</evidence>
<comment type="subcellular location">
    <subcellularLocation>
        <location evidence="2">Cell membrane</location>
    </subcellularLocation>
    <subcellularLocation>
        <location evidence="3">Membrane raft</location>
        <topology evidence="3">Multi-pass membrane protein</topology>
    </subcellularLocation>
</comment>
<dbReference type="EC" id="2.7.13.3" evidence="4"/>